<dbReference type="CDD" id="cd05227">
    <property type="entry name" value="AR_SDR_e"/>
    <property type="match status" value="1"/>
</dbReference>
<evidence type="ECO:0000256" key="3">
    <source>
        <dbReference type="SAM" id="Phobius"/>
    </source>
</evidence>
<evidence type="ECO:0000256" key="1">
    <source>
        <dbReference type="ARBA" id="ARBA00023002"/>
    </source>
</evidence>
<dbReference type="EMBL" id="CAAKNF010000196">
    <property type="protein sequence ID" value="VIO89360.1"/>
    <property type="molecule type" value="Genomic_DNA"/>
</dbReference>
<feature type="transmembrane region" description="Helical" evidence="3">
    <location>
        <begin position="386"/>
        <end position="411"/>
    </location>
</feature>
<evidence type="ECO:0000313" key="7">
    <source>
        <dbReference type="WBParaSite" id="Bm10031.1"/>
    </source>
</evidence>
<evidence type="ECO:0000256" key="2">
    <source>
        <dbReference type="ARBA" id="ARBA00023445"/>
    </source>
</evidence>
<dbReference type="AlphaFoldDB" id="A0A4E9EZK9"/>
<feature type="transmembrane region" description="Helical" evidence="3">
    <location>
        <begin position="431"/>
        <end position="455"/>
    </location>
</feature>
<gene>
    <name evidence="5" type="primary">Bm10031</name>
    <name evidence="5" type="ORF">BM_BM10031</name>
</gene>
<protein>
    <submittedName>
        <fullName evidence="5 7">Hypothetical 38.3 kDa protein in HEM2-OCH1 intergenic region, putative</fullName>
    </submittedName>
</protein>
<dbReference type="PANTHER" id="PTHR10366">
    <property type="entry name" value="NAD DEPENDENT EPIMERASE/DEHYDRATASE"/>
    <property type="match status" value="1"/>
</dbReference>
<dbReference type="Pfam" id="PF01370">
    <property type="entry name" value="Epimerase"/>
    <property type="match status" value="1"/>
</dbReference>
<dbReference type="GO" id="GO:0016616">
    <property type="term" value="F:oxidoreductase activity, acting on the CH-OH group of donors, NAD or NADP as acceptor"/>
    <property type="evidence" value="ECO:0007669"/>
    <property type="project" value="TreeGrafter"/>
</dbReference>
<sequence length="556" mass="63378">MVAIIDSFKDNEKIVVLVTGASGYIALHCVQQLLENGYTVRGTVRSLQNSSKISSLRDLKHSSERLELVEADLECPDHWPKAIEGCTYILHIASPWPIVADETTIRIAKDGTLNVLKAAAQCSTVQKIVLTSSTAAINDGHKNDARVFDENCWGNLNSKRIENYSRSKIIAEKAAWEFWKSLPEASRFQLTVLNPSFVIGPVLSDQRHGSAKIIRRMMDYHTFPAAPKVSLGMVDVRDVARAHIRAMECANCNGERILITATPSVWFSQLTRWLHDEFKSQGFLISRVTTPNWLAKLYAKMTCDPHFEAVKYRLGTKLHFDNTKSRQLLQMEYMPIKKSVIDMVYSMLDYGIIVRKRNFEKTKNVPLLLKLLKMFEEEEPGKPKNWGYTITIITLVMLLNITIIITCRVLLDSHDENNHYWLEGKVRENLVLFLGMFAMSFCFYCCCCFCCGGSLCRWIAKWYSKCFDPSNLLSTATKTVEEAPATHKKRKNPFFIFNVSNDGDCMMPYAYTNGAFTNSSEHRSILNNSKSILKPSEEKLADYSKFKCQSQRRKSL</sequence>
<organism evidence="5">
    <name type="scientific">Brugia malayi</name>
    <name type="common">Filarial nematode worm</name>
    <dbReference type="NCBI Taxonomy" id="6279"/>
    <lineage>
        <taxon>Eukaryota</taxon>
        <taxon>Metazoa</taxon>
        <taxon>Ecdysozoa</taxon>
        <taxon>Nematoda</taxon>
        <taxon>Chromadorea</taxon>
        <taxon>Rhabditida</taxon>
        <taxon>Spirurina</taxon>
        <taxon>Spiruromorpha</taxon>
        <taxon>Filarioidea</taxon>
        <taxon>Onchocercidae</taxon>
        <taxon>Brugia</taxon>
    </lineage>
</organism>
<keyword evidence="6" id="KW-1185">Reference proteome</keyword>
<dbReference type="KEGG" id="bmy:BM_BM10031"/>
<dbReference type="WBParaSite" id="Bm10031.1">
    <property type="protein sequence ID" value="Bm10031.1"/>
    <property type="gene ID" value="WBGene00230292"/>
</dbReference>
<dbReference type="PANTHER" id="PTHR10366:SF564">
    <property type="entry name" value="STEROL-4-ALPHA-CARBOXYLATE 3-DEHYDROGENASE, DECARBOXYLATING"/>
    <property type="match status" value="1"/>
</dbReference>
<accession>A0A8L7SJY4</accession>
<accession>A0A4E9EZK9</accession>
<evidence type="ECO:0000313" key="6">
    <source>
        <dbReference type="Proteomes" id="UP000006672"/>
    </source>
</evidence>
<dbReference type="InterPro" id="IPR036291">
    <property type="entry name" value="NAD(P)-bd_dom_sf"/>
</dbReference>
<dbReference type="SUPFAM" id="SSF51735">
    <property type="entry name" value="NAD(P)-binding Rossmann-fold domains"/>
    <property type="match status" value="1"/>
</dbReference>
<dbReference type="RefSeq" id="XP_042931484.1">
    <property type="nucleotide sequence ID" value="XM_043075550.1"/>
</dbReference>
<proteinExistence type="inferred from homology"/>
<keyword evidence="1" id="KW-0560">Oxidoreductase</keyword>
<dbReference type="GeneID" id="6095697"/>
<reference evidence="5" key="2">
    <citation type="submission" date="2019-04" db="EMBL/GenBank/DDBJ databases">
        <authorList>
            <person name="Howe K."/>
            <person name="Paulini M."/>
            <person name="Williams G."/>
        </authorList>
    </citation>
    <scope>NUCLEOTIDE SEQUENCE [LARGE SCALE GENOMIC DNA]</scope>
    <source>
        <strain evidence="5">FR3</strain>
    </source>
</reference>
<dbReference type="InterPro" id="IPR050425">
    <property type="entry name" value="NAD(P)_dehydrat-like"/>
</dbReference>
<name>A0A4E9EZK9_BRUMA</name>
<dbReference type="CTD" id="6095697"/>
<dbReference type="Proteomes" id="UP000006672">
    <property type="component" value="Unassembled WGS sequence"/>
</dbReference>
<keyword evidence="3" id="KW-1133">Transmembrane helix</keyword>
<reference evidence="7" key="3">
    <citation type="submission" date="2022-04" db="UniProtKB">
        <authorList>
            <consortium name="WormBaseParasite"/>
        </authorList>
    </citation>
    <scope>IDENTIFICATION</scope>
</reference>
<evidence type="ECO:0000313" key="5">
    <source>
        <dbReference type="EMBL" id="VIO89360.1"/>
    </source>
</evidence>
<dbReference type="FunFam" id="3.40.50.720:FF:000336">
    <property type="entry name" value="Aldehyde reductase"/>
    <property type="match status" value="1"/>
</dbReference>
<dbReference type="Gene3D" id="3.40.50.720">
    <property type="entry name" value="NAD(P)-binding Rossmann-like Domain"/>
    <property type="match status" value="1"/>
</dbReference>
<dbReference type="InterPro" id="IPR001509">
    <property type="entry name" value="Epimerase_deHydtase"/>
</dbReference>
<evidence type="ECO:0000259" key="4">
    <source>
        <dbReference type="Pfam" id="PF01370"/>
    </source>
</evidence>
<dbReference type="OrthoDB" id="2735536at2759"/>
<keyword evidence="3" id="KW-0812">Transmembrane</keyword>
<feature type="domain" description="NAD-dependent epimerase/dehydratase" evidence="4">
    <location>
        <begin position="16"/>
        <end position="249"/>
    </location>
</feature>
<comment type="similarity">
    <text evidence="2">Belongs to the NAD(P)-dependent epimerase/dehydratase family. Dihydroflavonol-4-reductase subfamily.</text>
</comment>
<reference evidence="6" key="1">
    <citation type="journal article" date="2007" name="Science">
        <title>Draft genome of the filarial nematode parasite Brugia malayi.</title>
        <authorList>
            <person name="Ghedin E."/>
            <person name="Wang S."/>
            <person name="Spiro D."/>
            <person name="Caler E."/>
            <person name="Zhao Q."/>
            <person name="Crabtree J."/>
            <person name="Allen J.E."/>
            <person name="Delcher A.L."/>
            <person name="Guiliano D.B."/>
            <person name="Miranda-Saavedra D."/>
            <person name="Angiuoli S.V."/>
            <person name="Creasy T."/>
            <person name="Amedeo P."/>
            <person name="Haas B."/>
            <person name="El-Sayed N.M."/>
            <person name="Wortman J.R."/>
            <person name="Feldblyum T."/>
            <person name="Tallon L."/>
            <person name="Schatz M."/>
            <person name="Shumway M."/>
            <person name="Koo H."/>
            <person name="Salzberg S.L."/>
            <person name="Schobel S."/>
            <person name="Pertea M."/>
            <person name="Pop M."/>
            <person name="White O."/>
            <person name="Barton G.J."/>
            <person name="Carlow C.K."/>
            <person name="Crawford M.J."/>
            <person name="Daub J."/>
            <person name="Dimmic M.W."/>
            <person name="Estes C.F."/>
            <person name="Foster J.M."/>
            <person name="Ganatra M."/>
            <person name="Gregory W.F."/>
            <person name="Johnson N.M."/>
            <person name="Jin J."/>
            <person name="Komuniecki R."/>
            <person name="Korf I."/>
            <person name="Kumar S."/>
            <person name="Laney S."/>
            <person name="Li B.W."/>
            <person name="Li W."/>
            <person name="Lindblom T.H."/>
            <person name="Lustigman S."/>
            <person name="Ma D."/>
            <person name="Maina C.V."/>
            <person name="Martin D.M."/>
            <person name="McCarter J.P."/>
            <person name="McReynolds L."/>
            <person name="Mitreva M."/>
            <person name="Nutman T.B."/>
            <person name="Parkinson J."/>
            <person name="Peregrin-Alvarez J.M."/>
            <person name="Poole C."/>
            <person name="Ren Q."/>
            <person name="Saunders L."/>
            <person name="Sluder A.E."/>
            <person name="Smith K."/>
            <person name="Stanke M."/>
            <person name="Unnasch T.R."/>
            <person name="Ware J."/>
            <person name="Wei A.D."/>
            <person name="Weil G."/>
            <person name="Williams D.J."/>
            <person name="Zhang Y."/>
            <person name="Williams S.A."/>
            <person name="Fraser-Liggett C."/>
            <person name="Slatko B."/>
            <person name="Blaxter M.L."/>
            <person name="Scott A.L."/>
        </authorList>
    </citation>
    <scope>NUCLEOTIDE SEQUENCE</scope>
    <source>
        <strain evidence="6">FR3</strain>
    </source>
</reference>
<keyword evidence="3" id="KW-0472">Membrane</keyword>